<evidence type="ECO:0008006" key="2">
    <source>
        <dbReference type="Google" id="ProtNLM"/>
    </source>
</evidence>
<dbReference type="Gene3D" id="1.10.1670.10">
    <property type="entry name" value="Helix-hairpin-Helix base-excision DNA repair enzymes (C-terminal)"/>
    <property type="match status" value="1"/>
</dbReference>
<evidence type="ECO:0000313" key="1">
    <source>
        <dbReference type="EMBL" id="HFZ08548.1"/>
    </source>
</evidence>
<dbReference type="AlphaFoldDB" id="A0A7V3N4Q4"/>
<dbReference type="SUPFAM" id="SSF48150">
    <property type="entry name" value="DNA-glycosylase"/>
    <property type="match status" value="1"/>
</dbReference>
<sequence>MTIENKGSLLIKYITSLQDFKIIKPDIPHHHMGATITDVMLQAGTRWETVVRPRVQELKHKYPEAKTTTGFLNLLEKIGPNELLKWNHPEKPDRLLRIARFFSEEGIETETDLKTWLENEPNIAKLKELRGIGNKTVDYFKILSGIPTSAVDRHLINFLRKAGIEMDKISYSEERELINKSAERMGIDKSALDHSIWKHMSK</sequence>
<dbReference type="InterPro" id="IPR011257">
    <property type="entry name" value="DNA_glycosylase"/>
</dbReference>
<dbReference type="GO" id="GO:0003824">
    <property type="term" value="F:catalytic activity"/>
    <property type="evidence" value="ECO:0007669"/>
    <property type="project" value="InterPro"/>
</dbReference>
<reference evidence="1" key="1">
    <citation type="journal article" date="2020" name="mSystems">
        <title>Genome- and Community-Level Interaction Insights into Carbon Utilization and Element Cycling Functions of Hydrothermarchaeota in Hydrothermal Sediment.</title>
        <authorList>
            <person name="Zhou Z."/>
            <person name="Liu Y."/>
            <person name="Xu W."/>
            <person name="Pan J."/>
            <person name="Luo Z.H."/>
            <person name="Li M."/>
        </authorList>
    </citation>
    <scope>NUCLEOTIDE SEQUENCE [LARGE SCALE GENOMIC DNA]</scope>
    <source>
        <strain evidence="1">SpSt-757</strain>
    </source>
</reference>
<proteinExistence type="predicted"/>
<name>A0A7V3N4Q4_UNCC3</name>
<gene>
    <name evidence="1" type="ORF">ENV41_00240</name>
</gene>
<dbReference type="Gene3D" id="1.10.340.30">
    <property type="entry name" value="Hypothetical protein, domain 2"/>
    <property type="match status" value="1"/>
</dbReference>
<accession>A0A7V3N4Q4</accession>
<comment type="caution">
    <text evidence="1">The sequence shown here is derived from an EMBL/GenBank/DDBJ whole genome shotgun (WGS) entry which is preliminary data.</text>
</comment>
<protein>
    <recommendedName>
        <fullName evidence="2">HhH-GPD domain-containing protein</fullName>
    </recommendedName>
</protein>
<dbReference type="GO" id="GO:0006281">
    <property type="term" value="P:DNA repair"/>
    <property type="evidence" value="ECO:0007669"/>
    <property type="project" value="InterPro"/>
</dbReference>
<organism evidence="1">
    <name type="scientific">candidate division CPR3 bacterium</name>
    <dbReference type="NCBI Taxonomy" id="2268181"/>
    <lineage>
        <taxon>Bacteria</taxon>
        <taxon>Bacteria division CPR3</taxon>
    </lineage>
</organism>
<dbReference type="InterPro" id="IPR023170">
    <property type="entry name" value="HhH_base_excis_C"/>
</dbReference>
<dbReference type="EMBL" id="DTGG01000011">
    <property type="protein sequence ID" value="HFZ08548.1"/>
    <property type="molecule type" value="Genomic_DNA"/>
</dbReference>